<protein>
    <submittedName>
        <fullName evidence="5">Acyl-CoA hydrolase</fullName>
    </submittedName>
</protein>
<keyword evidence="2 3" id="KW-0378">Hydrolase</keyword>
<dbReference type="GO" id="GO:0005829">
    <property type="term" value="C:cytosol"/>
    <property type="evidence" value="ECO:0007669"/>
    <property type="project" value="TreeGrafter"/>
</dbReference>
<feature type="domain" description="HotDog ACOT-type" evidence="4">
    <location>
        <begin position="150"/>
        <end position="262"/>
    </location>
</feature>
<dbReference type="Pfam" id="PF03061">
    <property type="entry name" value="4HBT"/>
    <property type="match status" value="2"/>
</dbReference>
<dbReference type="Proteomes" id="UP000183900">
    <property type="component" value="Unassembled WGS sequence"/>
</dbReference>
<reference evidence="6" key="1">
    <citation type="submission" date="2015-08" db="EMBL/GenBank/DDBJ databases">
        <authorList>
            <person name="Varghese N."/>
        </authorList>
    </citation>
    <scope>NUCLEOTIDE SEQUENCE [LARGE SCALE GENOMIC DNA]</scope>
    <source>
        <strain evidence="6">DSM 23407</strain>
    </source>
</reference>
<dbReference type="PROSITE" id="PS51770">
    <property type="entry name" value="HOTDOG_ACOT"/>
    <property type="match status" value="2"/>
</dbReference>
<sequence length="277" mass="29203">MTVTAVSTSTLQEGLAHTPAPIATLLEIVFPGDTNHHGTLFGGAGLAYMDRIAFIAASRHGRVPFVTASCENVGFHKPAHVGEIVSFDASIREVRRRSLTVEVKMAAQTILGGERHVCTAGVFHMVALPAEGKAAGWSLPPLTEEAAPARPDELRMADIVFADQVNGNGALFGGHALAFMTKAAFISASRLSGRLTVLAATRQIEFHHPVALGAIVEAVARIASVGRSSIHVEVDLWSEGLLTGKRQLAAKGQFVMVAVDASHRPVAARQKPSAPES</sequence>
<gene>
    <name evidence="5" type="ORF">Ga0061067_108133</name>
</gene>
<dbReference type="GO" id="GO:0009062">
    <property type="term" value="P:fatty acid catabolic process"/>
    <property type="evidence" value="ECO:0007669"/>
    <property type="project" value="TreeGrafter"/>
</dbReference>
<name>A0A0K6I442_9HYPH</name>
<dbReference type="Gene3D" id="3.10.129.10">
    <property type="entry name" value="Hotdog Thioesterase"/>
    <property type="match status" value="2"/>
</dbReference>
<dbReference type="InterPro" id="IPR040170">
    <property type="entry name" value="Cytosol_ACT"/>
</dbReference>
<accession>A0A0K6I442</accession>
<dbReference type="PANTHER" id="PTHR11049">
    <property type="entry name" value="ACYL COENZYME A THIOESTER HYDROLASE"/>
    <property type="match status" value="1"/>
</dbReference>
<evidence type="ECO:0000313" key="5">
    <source>
        <dbReference type="EMBL" id="CUA97900.1"/>
    </source>
</evidence>
<dbReference type="GO" id="GO:0006637">
    <property type="term" value="P:acyl-CoA metabolic process"/>
    <property type="evidence" value="ECO:0007669"/>
    <property type="project" value="TreeGrafter"/>
</dbReference>
<dbReference type="CDD" id="cd03442">
    <property type="entry name" value="BFIT_BACH"/>
    <property type="match status" value="2"/>
</dbReference>
<dbReference type="PANTHER" id="PTHR11049:SF24">
    <property type="entry name" value="CYTOSOLIC ACYL COENZYME A THIOESTER HYDROLASE"/>
    <property type="match status" value="1"/>
</dbReference>
<dbReference type="OrthoDB" id="9801856at2"/>
<comment type="similarity">
    <text evidence="1">Belongs to the acyl coenzyme A hydrolase family.</text>
</comment>
<dbReference type="AlphaFoldDB" id="A0A0K6I442"/>
<dbReference type="EMBL" id="CYHE01000008">
    <property type="protein sequence ID" value="CUA97900.1"/>
    <property type="molecule type" value="Genomic_DNA"/>
</dbReference>
<evidence type="ECO:0000259" key="4">
    <source>
        <dbReference type="PROSITE" id="PS51770"/>
    </source>
</evidence>
<dbReference type="InterPro" id="IPR033120">
    <property type="entry name" value="HOTDOG_ACOT"/>
</dbReference>
<evidence type="ECO:0000256" key="2">
    <source>
        <dbReference type="ARBA" id="ARBA00022801"/>
    </source>
</evidence>
<dbReference type="RefSeq" id="WP_141658949.1">
    <property type="nucleotide sequence ID" value="NZ_CYHE01000008.1"/>
</dbReference>
<dbReference type="SUPFAM" id="SSF54637">
    <property type="entry name" value="Thioesterase/thiol ester dehydrase-isomerase"/>
    <property type="match status" value="2"/>
</dbReference>
<dbReference type="GO" id="GO:0052816">
    <property type="term" value="F:long-chain fatty acyl-CoA hydrolase activity"/>
    <property type="evidence" value="ECO:0007669"/>
    <property type="project" value="TreeGrafter"/>
</dbReference>
<keyword evidence="6" id="KW-1185">Reference proteome</keyword>
<evidence type="ECO:0000313" key="6">
    <source>
        <dbReference type="Proteomes" id="UP000183900"/>
    </source>
</evidence>
<organism evidence="5 6">
    <name type="scientific">Pannonibacter indicus</name>
    <dbReference type="NCBI Taxonomy" id="466044"/>
    <lineage>
        <taxon>Bacteria</taxon>
        <taxon>Pseudomonadati</taxon>
        <taxon>Pseudomonadota</taxon>
        <taxon>Alphaproteobacteria</taxon>
        <taxon>Hyphomicrobiales</taxon>
        <taxon>Stappiaceae</taxon>
        <taxon>Pannonibacter</taxon>
    </lineage>
</organism>
<evidence type="ECO:0000256" key="1">
    <source>
        <dbReference type="ARBA" id="ARBA00010458"/>
    </source>
</evidence>
<proteinExistence type="inferred from homology"/>
<evidence type="ECO:0000256" key="3">
    <source>
        <dbReference type="PROSITE-ProRule" id="PRU01106"/>
    </source>
</evidence>
<feature type="domain" description="HotDog ACOT-type" evidence="4">
    <location>
        <begin position="19"/>
        <end position="131"/>
    </location>
</feature>
<dbReference type="InterPro" id="IPR006683">
    <property type="entry name" value="Thioestr_dom"/>
</dbReference>
<dbReference type="InterPro" id="IPR029069">
    <property type="entry name" value="HotDog_dom_sf"/>
</dbReference>